<evidence type="ECO:0000259" key="4">
    <source>
        <dbReference type="PROSITE" id="PS51387"/>
    </source>
</evidence>
<reference evidence="5 6" key="1">
    <citation type="journal article" date="2010" name="Stand. Genomic Sci.">
        <title>Complete genome sequence of Ilyobacter polytropus type strain (CuHbu1).</title>
        <authorList>
            <person name="Sikorski J."/>
            <person name="Chertkov O."/>
            <person name="Lapidus A."/>
            <person name="Nolan M."/>
            <person name="Lucas S."/>
            <person name="Del Rio T.G."/>
            <person name="Tice H."/>
            <person name="Cheng J.F."/>
            <person name="Tapia R."/>
            <person name="Han C."/>
            <person name="Goodwin L."/>
            <person name="Pitluck S."/>
            <person name="Liolios K."/>
            <person name="Ivanova N."/>
            <person name="Mavromatis K."/>
            <person name="Mikhailova N."/>
            <person name="Pati A."/>
            <person name="Chen A."/>
            <person name="Palaniappan K."/>
            <person name="Land M."/>
            <person name="Hauser L."/>
            <person name="Chang Y.J."/>
            <person name="Jeffries C.D."/>
            <person name="Brambilla E."/>
            <person name="Yasawong M."/>
            <person name="Rohde M."/>
            <person name="Pukall R."/>
            <person name="Spring S."/>
            <person name="Goker M."/>
            <person name="Woyke T."/>
            <person name="Bristow J."/>
            <person name="Eisen J.A."/>
            <person name="Markowitz V."/>
            <person name="Hugenholtz P."/>
            <person name="Kyrpides N.C."/>
            <person name="Klenk H.P."/>
        </authorList>
    </citation>
    <scope>NUCLEOTIDE SEQUENCE [LARGE SCALE GENOMIC DNA]</scope>
    <source>
        <strain evidence="6">ATCC 51220 / DSM 2926 / LMG 16218 / CuHBu1</strain>
    </source>
</reference>
<dbReference type="Gene3D" id="3.30.43.10">
    <property type="entry name" value="Uridine Diphospho-n-acetylenolpyruvylglucosamine Reductase, domain 2"/>
    <property type="match status" value="1"/>
</dbReference>
<dbReference type="SUPFAM" id="SSF55447">
    <property type="entry name" value="CO dehydrogenase flavoprotein C-terminal domain-like"/>
    <property type="match status" value="1"/>
</dbReference>
<dbReference type="InterPro" id="IPR002346">
    <property type="entry name" value="Mopterin_DH_FAD-bd"/>
</dbReference>
<dbReference type="InterPro" id="IPR005107">
    <property type="entry name" value="CO_DH_flav_C"/>
</dbReference>
<dbReference type="STRING" id="572544.Ilyop_0111"/>
<dbReference type="AlphaFoldDB" id="E3H6L5"/>
<feature type="domain" description="FAD-binding PCMH-type" evidence="4">
    <location>
        <begin position="1"/>
        <end position="176"/>
    </location>
</feature>
<evidence type="ECO:0000256" key="2">
    <source>
        <dbReference type="ARBA" id="ARBA00022827"/>
    </source>
</evidence>
<dbReference type="InterPro" id="IPR016167">
    <property type="entry name" value="FAD-bd_PCMH_sub1"/>
</dbReference>
<dbReference type="KEGG" id="ipo:Ilyop_0111"/>
<protein>
    <submittedName>
        <fullName evidence="5">Molybdopterin dehydrogenase FAD-binding protein</fullName>
    </submittedName>
</protein>
<keyword evidence="1" id="KW-0285">Flavoprotein</keyword>
<dbReference type="RefSeq" id="WP_013386571.1">
    <property type="nucleotide sequence ID" value="NC_014632.1"/>
</dbReference>
<dbReference type="Gene3D" id="3.30.465.10">
    <property type="match status" value="1"/>
</dbReference>
<proteinExistence type="predicted"/>
<evidence type="ECO:0000313" key="6">
    <source>
        <dbReference type="Proteomes" id="UP000006875"/>
    </source>
</evidence>
<dbReference type="GO" id="GO:0071949">
    <property type="term" value="F:FAD binding"/>
    <property type="evidence" value="ECO:0007669"/>
    <property type="project" value="InterPro"/>
</dbReference>
<organism evidence="5 6">
    <name type="scientific">Ilyobacter polytropus (strain ATCC 51220 / DSM 2926 / LMG 16218 / CuHBu1)</name>
    <dbReference type="NCBI Taxonomy" id="572544"/>
    <lineage>
        <taxon>Bacteria</taxon>
        <taxon>Fusobacteriati</taxon>
        <taxon>Fusobacteriota</taxon>
        <taxon>Fusobacteriia</taxon>
        <taxon>Fusobacteriales</taxon>
        <taxon>Fusobacteriaceae</taxon>
        <taxon>Ilyobacter</taxon>
    </lineage>
</organism>
<keyword evidence="3" id="KW-0560">Oxidoreductase</keyword>
<gene>
    <name evidence="5" type="ordered locus">Ilyop_0111</name>
</gene>
<evidence type="ECO:0000256" key="3">
    <source>
        <dbReference type="ARBA" id="ARBA00023002"/>
    </source>
</evidence>
<dbReference type="PANTHER" id="PTHR42659">
    <property type="entry name" value="XANTHINE DEHYDROGENASE SUBUNIT C-RELATED"/>
    <property type="match status" value="1"/>
</dbReference>
<accession>E3H6L5</accession>
<dbReference type="EMBL" id="CP002281">
    <property type="protein sequence ID" value="ADO81900.1"/>
    <property type="molecule type" value="Genomic_DNA"/>
</dbReference>
<dbReference type="PANTHER" id="PTHR42659:SF2">
    <property type="entry name" value="XANTHINE DEHYDROGENASE SUBUNIT C-RELATED"/>
    <property type="match status" value="1"/>
</dbReference>
<dbReference type="InterPro" id="IPR036318">
    <property type="entry name" value="FAD-bd_PCMH-like_sf"/>
</dbReference>
<dbReference type="eggNOG" id="COG1319">
    <property type="taxonomic scope" value="Bacteria"/>
</dbReference>
<evidence type="ECO:0000313" key="5">
    <source>
        <dbReference type="EMBL" id="ADO81900.1"/>
    </source>
</evidence>
<dbReference type="HOGENOM" id="CLU_058050_0_1_0"/>
<dbReference type="InterPro" id="IPR051312">
    <property type="entry name" value="Diverse_Substr_Oxidored"/>
</dbReference>
<dbReference type="InterPro" id="IPR016166">
    <property type="entry name" value="FAD-bd_PCMH"/>
</dbReference>
<dbReference type="InterPro" id="IPR016169">
    <property type="entry name" value="FAD-bd_PCMH_sub2"/>
</dbReference>
<dbReference type="Pfam" id="PF00941">
    <property type="entry name" value="FAD_binding_5"/>
    <property type="match status" value="1"/>
</dbReference>
<dbReference type="GO" id="GO:0016491">
    <property type="term" value="F:oxidoreductase activity"/>
    <property type="evidence" value="ECO:0007669"/>
    <property type="project" value="UniProtKB-KW"/>
</dbReference>
<dbReference type="Pfam" id="PF03450">
    <property type="entry name" value="CO_deh_flav_C"/>
    <property type="match status" value="1"/>
</dbReference>
<dbReference type="PROSITE" id="PS51387">
    <property type="entry name" value="FAD_PCMH"/>
    <property type="match status" value="1"/>
</dbReference>
<sequence>MIREIEYYAPTHKKELFEIIHNDNRDICLIAGGTDLIININKKHLSPDAIVNLKSMEELNYIEEEDGIIKIGATATHNQIANSLLIKEKALALAQACKSVGSTQIRNLGTIGGNIVNASPAADSVAALLALDASVLLESYGDKRKVKISDLHTHTGGIDLNKGEVLTEISFKSYSKNIFSYFVKFGLREALAIVELSVTAVMEIDENNFCKDAKISIGAIERHPVSAKCVEEEFVGKELNLETIEDCIEKMSEFTAKTLFKTPFKDLIPYKKQCIKGVSREVFEAIYYKAVRK</sequence>
<dbReference type="Gene3D" id="3.30.390.50">
    <property type="entry name" value="CO dehydrogenase flavoprotein, C-terminal domain"/>
    <property type="match status" value="1"/>
</dbReference>
<dbReference type="OrthoDB" id="9789842at2"/>
<keyword evidence="6" id="KW-1185">Reference proteome</keyword>
<dbReference type="SUPFAM" id="SSF56176">
    <property type="entry name" value="FAD-binding/transporter-associated domain-like"/>
    <property type="match status" value="1"/>
</dbReference>
<dbReference type="InterPro" id="IPR036683">
    <property type="entry name" value="CO_DH_flav_C_dom_sf"/>
</dbReference>
<dbReference type="Proteomes" id="UP000006875">
    <property type="component" value="Chromosome"/>
</dbReference>
<keyword evidence="2" id="KW-0274">FAD</keyword>
<name>E3H6L5_ILYPC</name>
<evidence type="ECO:0000256" key="1">
    <source>
        <dbReference type="ARBA" id="ARBA00022630"/>
    </source>
</evidence>